<name>A0ABU9VU05_9CLOT</name>
<dbReference type="InterPro" id="IPR028098">
    <property type="entry name" value="Glyco_trans_4-like_N"/>
</dbReference>
<dbReference type="Pfam" id="PF13692">
    <property type="entry name" value="Glyco_trans_1_4"/>
    <property type="match status" value="1"/>
</dbReference>
<proteinExistence type="predicted"/>
<evidence type="ECO:0000313" key="3">
    <source>
        <dbReference type="Proteomes" id="UP001407405"/>
    </source>
</evidence>
<organism evidence="2 3">
    <name type="scientific">Anoxynatronum sibiricum</name>
    <dbReference type="NCBI Taxonomy" id="210623"/>
    <lineage>
        <taxon>Bacteria</taxon>
        <taxon>Bacillati</taxon>
        <taxon>Bacillota</taxon>
        <taxon>Clostridia</taxon>
        <taxon>Eubacteriales</taxon>
        <taxon>Clostridiaceae</taxon>
        <taxon>Anoxynatronum</taxon>
    </lineage>
</organism>
<reference evidence="2 3" key="1">
    <citation type="submission" date="2024-04" db="EMBL/GenBank/DDBJ databases">
        <title>Genome sequencing and metabolic network reconstruction of aminoacids and betaine degradation by Anoxynatronum sibiricum.</title>
        <authorList>
            <person name="Detkova E.N."/>
            <person name="Boltjanskaja Y.V."/>
            <person name="Mardanov A.V."/>
            <person name="Kevbrin V."/>
        </authorList>
    </citation>
    <scope>NUCLEOTIDE SEQUENCE [LARGE SCALE GENOMIC DNA]</scope>
    <source>
        <strain evidence="2 3">Z-7981</strain>
    </source>
</reference>
<dbReference type="RefSeq" id="WP_343185966.1">
    <property type="nucleotide sequence ID" value="NZ_JBCITM010000008.1"/>
</dbReference>
<protein>
    <submittedName>
        <fullName evidence="2">Glycosyltransferase</fullName>
        <ecNumber evidence="2">2.4.-.-</ecNumber>
    </submittedName>
</protein>
<evidence type="ECO:0000313" key="2">
    <source>
        <dbReference type="EMBL" id="MEN1760644.1"/>
    </source>
</evidence>
<dbReference type="Pfam" id="PF13579">
    <property type="entry name" value="Glyco_trans_4_4"/>
    <property type="match status" value="1"/>
</dbReference>
<dbReference type="EMBL" id="JBCITM010000008">
    <property type="protein sequence ID" value="MEN1760644.1"/>
    <property type="molecule type" value="Genomic_DNA"/>
</dbReference>
<dbReference type="Gene3D" id="3.40.50.2000">
    <property type="entry name" value="Glycogen Phosphorylase B"/>
    <property type="match status" value="2"/>
</dbReference>
<dbReference type="EC" id="2.4.-.-" evidence="2"/>
<gene>
    <name evidence="2" type="ORF">AAIG11_09180</name>
</gene>
<accession>A0ABU9VU05</accession>
<sequence>MKKTQIAFLSANAYPLFNPDAPPAFGGAEVDQYNLAVYLAQQPDFSVIFYVGDFGQPDEPEIRDGVQLEKIRYFGWHQKTPKQKLVFYSRLWHTLWRSPAQVMLTEMANDMVGWAALFFKVFRNKYMIHRLASDNDTAFTSPSAAGGRRAYHLYRLGLYRADEVLTQTVQQQRLLKERMQVESRVVPNGFPAGDAICFHEKKDILWVGRCIALKRPGLFLQLAQQLPHLSFKMIMPPPSPMEPPAFLAQAAEMITLAKSLPNLTFLPSVPFREIQAHYNSARALVNTSEYEGFPNSFVQACLGGAPIASLKVDPDGVITRHGLGICCHDDMQQLEKFLRQLDNDTLRQLGTGALNYGREHHQMEVMGEPYAAMIRQRFA</sequence>
<dbReference type="GO" id="GO:0016757">
    <property type="term" value="F:glycosyltransferase activity"/>
    <property type="evidence" value="ECO:0007669"/>
    <property type="project" value="UniProtKB-KW"/>
</dbReference>
<comment type="caution">
    <text evidence="2">The sequence shown here is derived from an EMBL/GenBank/DDBJ whole genome shotgun (WGS) entry which is preliminary data.</text>
</comment>
<dbReference type="SUPFAM" id="SSF53756">
    <property type="entry name" value="UDP-Glycosyltransferase/glycogen phosphorylase"/>
    <property type="match status" value="1"/>
</dbReference>
<evidence type="ECO:0000259" key="1">
    <source>
        <dbReference type="Pfam" id="PF13579"/>
    </source>
</evidence>
<keyword evidence="2" id="KW-0328">Glycosyltransferase</keyword>
<keyword evidence="2" id="KW-0808">Transferase</keyword>
<dbReference type="Proteomes" id="UP001407405">
    <property type="component" value="Unassembled WGS sequence"/>
</dbReference>
<keyword evidence="3" id="KW-1185">Reference proteome</keyword>
<feature type="domain" description="Glycosyltransferase subfamily 4-like N-terminal" evidence="1">
    <location>
        <begin position="26"/>
        <end position="189"/>
    </location>
</feature>